<dbReference type="SMART" id="SM00733">
    <property type="entry name" value="Mterf"/>
    <property type="match status" value="6"/>
</dbReference>
<evidence type="ECO:0000313" key="4">
    <source>
        <dbReference type="EMBL" id="KAJ6801804.1"/>
    </source>
</evidence>
<reference evidence="4" key="1">
    <citation type="journal article" date="2023" name="GigaByte">
        <title>Genome assembly of the bearded iris, Iris pallida Lam.</title>
        <authorList>
            <person name="Bruccoleri R.E."/>
            <person name="Oakeley E.J."/>
            <person name="Faust A.M.E."/>
            <person name="Altorfer M."/>
            <person name="Dessus-Babus S."/>
            <person name="Burckhardt D."/>
            <person name="Oertli M."/>
            <person name="Naumann U."/>
            <person name="Petersen F."/>
            <person name="Wong J."/>
        </authorList>
    </citation>
    <scope>NUCLEOTIDE SEQUENCE</scope>
    <source>
        <strain evidence="4">GSM-AAB239-AS_SAM_17_03QT</strain>
    </source>
</reference>
<evidence type="ECO:0000256" key="3">
    <source>
        <dbReference type="ARBA" id="ARBA00022946"/>
    </source>
</evidence>
<comment type="similarity">
    <text evidence="1">Belongs to the mTERF family.</text>
</comment>
<name>A0AAX6ECQ6_IRIPA</name>
<reference evidence="4" key="2">
    <citation type="submission" date="2023-04" db="EMBL/GenBank/DDBJ databases">
        <authorList>
            <person name="Bruccoleri R.E."/>
            <person name="Oakeley E.J."/>
            <person name="Faust A.-M."/>
            <person name="Dessus-Babus S."/>
            <person name="Altorfer M."/>
            <person name="Burckhardt D."/>
            <person name="Oertli M."/>
            <person name="Naumann U."/>
            <person name="Petersen F."/>
            <person name="Wong J."/>
        </authorList>
    </citation>
    <scope>NUCLEOTIDE SEQUENCE</scope>
    <source>
        <strain evidence="4">GSM-AAB239-AS_SAM_17_03QT</strain>
        <tissue evidence="4">Leaf</tissue>
    </source>
</reference>
<comment type="caution">
    <text evidence="4">The sequence shown here is derived from an EMBL/GenBank/DDBJ whole genome shotgun (WGS) entry which is preliminary data.</text>
</comment>
<dbReference type="AlphaFoldDB" id="A0AAX6ECQ6"/>
<dbReference type="PANTHER" id="PTHR13068">
    <property type="entry name" value="CGI-12 PROTEIN-RELATED"/>
    <property type="match status" value="1"/>
</dbReference>
<dbReference type="GO" id="GO:0003676">
    <property type="term" value="F:nucleic acid binding"/>
    <property type="evidence" value="ECO:0007669"/>
    <property type="project" value="InterPro"/>
</dbReference>
<keyword evidence="2" id="KW-0805">Transcription regulation</keyword>
<protein>
    <submittedName>
        <fullName evidence="4">Transcription termination factor MTERF8, chloroplastic-like isoform X2</fullName>
    </submittedName>
</protein>
<organism evidence="4 5">
    <name type="scientific">Iris pallida</name>
    <name type="common">Sweet iris</name>
    <dbReference type="NCBI Taxonomy" id="29817"/>
    <lineage>
        <taxon>Eukaryota</taxon>
        <taxon>Viridiplantae</taxon>
        <taxon>Streptophyta</taxon>
        <taxon>Embryophyta</taxon>
        <taxon>Tracheophyta</taxon>
        <taxon>Spermatophyta</taxon>
        <taxon>Magnoliopsida</taxon>
        <taxon>Liliopsida</taxon>
        <taxon>Asparagales</taxon>
        <taxon>Iridaceae</taxon>
        <taxon>Iridoideae</taxon>
        <taxon>Irideae</taxon>
        <taxon>Iris</taxon>
    </lineage>
</organism>
<accession>A0AAX6ECQ6</accession>
<gene>
    <name evidence="4" type="ORF">M6B38_196185</name>
</gene>
<keyword evidence="2" id="KW-0804">Transcription</keyword>
<keyword evidence="3" id="KW-0809">Transit peptide</keyword>
<dbReference type="InterPro" id="IPR038538">
    <property type="entry name" value="MTERF_sf"/>
</dbReference>
<dbReference type="Gene3D" id="1.25.70.10">
    <property type="entry name" value="Transcription termination factor 3, mitochondrial"/>
    <property type="match status" value="1"/>
</dbReference>
<keyword evidence="5" id="KW-1185">Reference proteome</keyword>
<keyword evidence="2" id="KW-0806">Transcription termination</keyword>
<dbReference type="EMBL" id="JANAVB010037619">
    <property type="protein sequence ID" value="KAJ6801804.1"/>
    <property type="molecule type" value="Genomic_DNA"/>
</dbReference>
<dbReference type="InterPro" id="IPR003690">
    <property type="entry name" value="MTERF"/>
</dbReference>
<dbReference type="Pfam" id="PF02536">
    <property type="entry name" value="mTERF"/>
    <property type="match status" value="1"/>
</dbReference>
<dbReference type="PANTHER" id="PTHR13068:SF236">
    <property type="entry name" value="OS02G0749800 PROTEIN"/>
    <property type="match status" value="1"/>
</dbReference>
<evidence type="ECO:0000313" key="5">
    <source>
        <dbReference type="Proteomes" id="UP001140949"/>
    </source>
</evidence>
<proteinExistence type="inferred from homology"/>
<sequence>MMLSLRKNLHFPPYSHFCLSSAAAEPNFITKYLVESCRFSPQRAAAVSTRISHLASPDRPDSVRHFLKHHVGFDDAEVRTLVSRYPPILCVDVDATVRPNFAAVTKALGETSSPHVRKMVLSNPGLLLLRSAVPRLEFWKSLLGGDADRLRTAFAKNMGLINYDVDAGIASKIAVLKRHGLSDADVATLVVRGQSFFRRSAASMGSLLTMAQELGFPRGSPMLVLSLSCFSGISTETLKARMEIYRSFGWSQELIDSALLKFPFFIRLKEENVRRKMKFLVGRAGCTSEYVARRPVLLGYSLEKRLIPRHLVLEILKSEELIERDRDLYGVMVRSTHNFVRNFITPHEDRVPTLLGAYTAACAGKTQDSASVDI</sequence>
<evidence type="ECO:0000256" key="1">
    <source>
        <dbReference type="ARBA" id="ARBA00007692"/>
    </source>
</evidence>
<evidence type="ECO:0000256" key="2">
    <source>
        <dbReference type="ARBA" id="ARBA00022472"/>
    </source>
</evidence>
<dbReference type="Proteomes" id="UP001140949">
    <property type="component" value="Unassembled WGS sequence"/>
</dbReference>
<dbReference type="FunFam" id="1.25.70.10:FF:000001">
    <property type="entry name" value="Mitochondrial transcription termination factor-like"/>
    <property type="match status" value="1"/>
</dbReference>
<dbReference type="GO" id="GO:0006353">
    <property type="term" value="P:DNA-templated transcription termination"/>
    <property type="evidence" value="ECO:0007669"/>
    <property type="project" value="UniProtKB-KW"/>
</dbReference>